<sequence>MLRTVRDAGPTVLVPLAWLVVAAAHRGLVSDHALLVAHVVMAAFIAGFAVTGWSEMDDGALRAWRAVLVVGLGVTLSGIAGFLLPSEPLRAVSIVGWMLLPAAGLLYTGYLFTAARTVYFGAGWLSVAGAVVYTISLCGDGPLVLVGIALVGAGQTVGIVDAAMRDDREQ</sequence>
<keyword evidence="3" id="KW-1185">Reference proteome</keyword>
<dbReference type="GeneID" id="3701270"/>
<dbReference type="EnsemblBacteria" id="CAI49009">
    <property type="protein sequence ID" value="CAI49009"/>
    <property type="gene ID" value="NP_1836A"/>
</dbReference>
<evidence type="ECO:0000313" key="2">
    <source>
        <dbReference type="EMBL" id="CAI49009.1"/>
    </source>
</evidence>
<keyword evidence="1" id="KW-0812">Transmembrane</keyword>
<dbReference type="KEGG" id="nph:NP_1836A"/>
<gene>
    <name evidence="2" type="ordered locus">NP_1836A</name>
</gene>
<feature type="transmembrane region" description="Helical" evidence="1">
    <location>
        <begin position="118"/>
        <end position="137"/>
    </location>
</feature>
<dbReference type="Proteomes" id="UP000002698">
    <property type="component" value="Chromosome"/>
</dbReference>
<feature type="transmembrane region" description="Helical" evidence="1">
    <location>
        <begin position="91"/>
        <end position="111"/>
    </location>
</feature>
<keyword evidence="1" id="KW-1133">Transmembrane helix</keyword>
<feature type="transmembrane region" description="Helical" evidence="1">
    <location>
        <begin position="33"/>
        <end position="54"/>
    </location>
</feature>
<dbReference type="HOGENOM" id="CLU_133053_0_0_2"/>
<evidence type="ECO:0000256" key="1">
    <source>
        <dbReference type="SAM" id="Phobius"/>
    </source>
</evidence>
<feature type="transmembrane region" description="Helical" evidence="1">
    <location>
        <begin position="143"/>
        <end position="164"/>
    </location>
</feature>
<dbReference type="OrthoDB" id="330871at2157"/>
<protein>
    <submittedName>
        <fullName evidence="2">Uncharacterized protein</fullName>
    </submittedName>
</protein>
<dbReference type="AlphaFoldDB" id="A0A1U7EVF2"/>
<reference evidence="2 3" key="1">
    <citation type="journal article" date="2005" name="Genome Res.">
        <title>Living with two extremes: conclusions from the genome sequence of Natronomonas pharaonis.</title>
        <authorList>
            <person name="Falb M."/>
            <person name="Pfeiffer F."/>
            <person name="Palm P."/>
            <person name="Rodewald K."/>
            <person name="Hickmann V."/>
            <person name="Tittor J."/>
            <person name="Oesterhelt D."/>
        </authorList>
    </citation>
    <scope>NUCLEOTIDE SEQUENCE [LARGE SCALE GENOMIC DNA]</scope>
    <source>
        <strain evidence="3">ATCC 35678 / DSM 2160 / CIP 103997 / JCM 8858 / NBRC 14720 / NCIMB 2260 / Gabara</strain>
    </source>
</reference>
<feature type="transmembrane region" description="Helical" evidence="1">
    <location>
        <begin position="66"/>
        <end position="85"/>
    </location>
</feature>
<accession>A0A1U7EVF2</accession>
<dbReference type="eggNOG" id="arCOG04710">
    <property type="taxonomic scope" value="Archaea"/>
</dbReference>
<proteinExistence type="predicted"/>
<name>A0A1U7EVF2_NATPD</name>
<organism evidence="2 3">
    <name type="scientific">Natronomonas pharaonis (strain ATCC 35678 / DSM 2160 / CIP 103997 / JCM 8858 / NBRC 14720 / NCIMB 2260 / Gabara)</name>
    <name type="common">Halobacterium pharaonis</name>
    <dbReference type="NCBI Taxonomy" id="348780"/>
    <lineage>
        <taxon>Archaea</taxon>
        <taxon>Methanobacteriati</taxon>
        <taxon>Methanobacteriota</taxon>
        <taxon>Stenosarchaea group</taxon>
        <taxon>Halobacteria</taxon>
        <taxon>Halobacteriales</taxon>
        <taxon>Natronomonadaceae</taxon>
        <taxon>Natronomonas</taxon>
    </lineage>
</organism>
<dbReference type="RefSeq" id="WP_011322641.1">
    <property type="nucleotide sequence ID" value="NC_007426.1"/>
</dbReference>
<evidence type="ECO:0000313" key="3">
    <source>
        <dbReference type="Proteomes" id="UP000002698"/>
    </source>
</evidence>
<keyword evidence="1" id="KW-0472">Membrane</keyword>
<dbReference type="EMBL" id="CR936257">
    <property type="protein sequence ID" value="CAI49009.1"/>
    <property type="molecule type" value="Genomic_DNA"/>
</dbReference>